<evidence type="ECO:0000259" key="6">
    <source>
        <dbReference type="Pfam" id="PF08030"/>
    </source>
</evidence>
<dbReference type="GO" id="GO:0015677">
    <property type="term" value="P:copper ion import"/>
    <property type="evidence" value="ECO:0007669"/>
    <property type="project" value="TreeGrafter"/>
</dbReference>
<dbReference type="Gene3D" id="3.40.50.80">
    <property type="entry name" value="Nucleotide-binding domain of ferredoxin-NADP reductase (FNR) module"/>
    <property type="match status" value="1"/>
</dbReference>
<dbReference type="GO" id="GO:0005886">
    <property type="term" value="C:plasma membrane"/>
    <property type="evidence" value="ECO:0007669"/>
    <property type="project" value="TreeGrafter"/>
</dbReference>
<dbReference type="InterPro" id="IPR051410">
    <property type="entry name" value="Ferric/Cupric_Reductase"/>
</dbReference>
<feature type="domain" description="FAD-binding 8" evidence="5">
    <location>
        <begin position="103"/>
        <end position="153"/>
    </location>
</feature>
<keyword evidence="2" id="KW-0249">Electron transport</keyword>
<feature type="compositionally biased region" description="Basic and acidic residues" evidence="4">
    <location>
        <begin position="84"/>
        <end position="95"/>
    </location>
</feature>
<dbReference type="GO" id="GO:0006826">
    <property type="term" value="P:iron ion transport"/>
    <property type="evidence" value="ECO:0007669"/>
    <property type="project" value="TreeGrafter"/>
</dbReference>
<feature type="region of interest" description="Disordered" evidence="4">
    <location>
        <begin position="77"/>
        <end position="98"/>
    </location>
</feature>
<evidence type="ECO:0000256" key="3">
    <source>
        <dbReference type="ARBA" id="ARBA00023002"/>
    </source>
</evidence>
<dbReference type="GO" id="GO:0006879">
    <property type="term" value="P:intracellular iron ion homeostasis"/>
    <property type="evidence" value="ECO:0007669"/>
    <property type="project" value="TreeGrafter"/>
</dbReference>
<dbReference type="AlphaFoldDB" id="B3FWT5"/>
<dbReference type="InterPro" id="IPR013121">
    <property type="entry name" value="Fe_red_NAD-bd_6"/>
</dbReference>
<protein>
    <submittedName>
        <fullName evidence="7">Oxidoreductase</fullName>
    </submittedName>
</protein>
<feature type="domain" description="FAD-binding 8" evidence="5">
    <location>
        <begin position="29"/>
        <end position="72"/>
    </location>
</feature>
<keyword evidence="1" id="KW-0813">Transport</keyword>
<sequence length="308" mass="35153">MRLLRVLLMNYKSFLGKDVPALASYSEETGMIRLQVNPSVAANQQTPGTYYYMYFPGWRVWECHPFTLAGRSSEIEDVTSSSELSDRDTDGEKRVQSPRITEFSVTKSEQYMTFMIKPRDGMTKRLRDSLRGEGSSGQRRVRVYIEGPYGTPARFNNFDNVLFITGGSGITTVLPYLRMFFEDGYNGGRIPNTKLAWMVRHEGFVRDVLANDLRRVESAPAAATKLAMEFYITNGGTIDEKYTQDTRFRRERPDVDALVHNFAESHPGRTAIFVCGPAEMADKTRLAVIKQVKSGYNDIEVFEEMFNW</sequence>
<evidence type="ECO:0000256" key="4">
    <source>
        <dbReference type="SAM" id="MobiDB-lite"/>
    </source>
</evidence>
<dbReference type="GO" id="GO:0000293">
    <property type="term" value="F:ferric-chelate reductase activity"/>
    <property type="evidence" value="ECO:0007669"/>
    <property type="project" value="TreeGrafter"/>
</dbReference>
<evidence type="ECO:0000259" key="5">
    <source>
        <dbReference type="Pfam" id="PF08022"/>
    </source>
</evidence>
<dbReference type="Pfam" id="PF08030">
    <property type="entry name" value="NAD_binding_6"/>
    <property type="match status" value="1"/>
</dbReference>
<evidence type="ECO:0000256" key="2">
    <source>
        <dbReference type="ARBA" id="ARBA00022982"/>
    </source>
</evidence>
<proteinExistence type="predicted"/>
<dbReference type="Pfam" id="PF08022">
    <property type="entry name" value="FAD_binding_8"/>
    <property type="match status" value="2"/>
</dbReference>
<keyword evidence="3" id="KW-0560">Oxidoreductase</keyword>
<evidence type="ECO:0000313" key="7">
    <source>
        <dbReference type="EMBL" id="ACD39769.1"/>
    </source>
</evidence>
<dbReference type="SUPFAM" id="SSF52343">
    <property type="entry name" value="Ferredoxin reductase-like, C-terminal NADP-linked domain"/>
    <property type="match status" value="1"/>
</dbReference>
<evidence type="ECO:0000256" key="1">
    <source>
        <dbReference type="ARBA" id="ARBA00022448"/>
    </source>
</evidence>
<organism evidence="7">
    <name type="scientific">Hypomyces subiculosus</name>
    <name type="common">Nectria subiculosa</name>
    <dbReference type="NCBI Taxonomy" id="193393"/>
    <lineage>
        <taxon>Eukaryota</taxon>
        <taxon>Fungi</taxon>
        <taxon>Dikarya</taxon>
        <taxon>Ascomycota</taxon>
        <taxon>Pezizomycotina</taxon>
        <taxon>Sordariomycetes</taxon>
        <taxon>Hypocreomycetidae</taxon>
        <taxon>Hypocreales</taxon>
        <taxon>Hypocreaceae</taxon>
        <taxon>Hypomyces</taxon>
    </lineage>
</organism>
<dbReference type="PANTHER" id="PTHR32361">
    <property type="entry name" value="FERRIC/CUPRIC REDUCTASE TRANSMEMBRANE COMPONENT"/>
    <property type="match status" value="1"/>
</dbReference>
<accession>B3FWT5</accession>
<dbReference type="InterPro" id="IPR039261">
    <property type="entry name" value="FNR_nucleotide-bd"/>
</dbReference>
<reference evidence="7" key="1">
    <citation type="journal article" date="2008" name="Appl. Environ. Microbiol.">
        <title>Genes for the biosynthesis of the fungal polyketides hypothemycin from Hypomyces subiculosus and radicicol from Pochonia chlamydosporia.</title>
        <authorList>
            <person name="Reeves C.D."/>
            <person name="Hu Z."/>
            <person name="Reid R."/>
            <person name="Kealey J.T."/>
        </authorList>
    </citation>
    <scope>NUCLEOTIDE SEQUENCE</scope>
    <source>
        <strain evidence="7">DSM11932</strain>
    </source>
</reference>
<dbReference type="InterPro" id="IPR013112">
    <property type="entry name" value="FAD-bd_8"/>
</dbReference>
<name>B3FWT5_HYPSB</name>
<dbReference type="PANTHER" id="PTHR32361:SF9">
    <property type="entry name" value="FERRIC REDUCTASE TRANSMEMBRANE COMPONENT 3-RELATED"/>
    <property type="match status" value="1"/>
</dbReference>
<dbReference type="EMBL" id="EU520418">
    <property type="protein sequence ID" value="ACD39769.1"/>
    <property type="molecule type" value="Genomic_DNA"/>
</dbReference>
<dbReference type="CDD" id="cd06186">
    <property type="entry name" value="NOX_Duox_like_FAD_NADP"/>
    <property type="match status" value="1"/>
</dbReference>
<feature type="domain" description="Ferric reductase NAD binding" evidence="6">
    <location>
        <begin position="158"/>
        <end position="235"/>
    </location>
</feature>